<organism evidence="1 2">
    <name type="scientific">Aspergillus aculeatinus CBS 121060</name>
    <dbReference type="NCBI Taxonomy" id="1448322"/>
    <lineage>
        <taxon>Eukaryota</taxon>
        <taxon>Fungi</taxon>
        <taxon>Dikarya</taxon>
        <taxon>Ascomycota</taxon>
        <taxon>Pezizomycotina</taxon>
        <taxon>Eurotiomycetes</taxon>
        <taxon>Eurotiomycetidae</taxon>
        <taxon>Eurotiales</taxon>
        <taxon>Aspergillaceae</taxon>
        <taxon>Aspergillus</taxon>
        <taxon>Aspergillus subgen. Circumdati</taxon>
    </lineage>
</organism>
<protein>
    <submittedName>
        <fullName evidence="1">Uncharacterized protein</fullName>
    </submittedName>
</protein>
<sequence length="785" mass="83143">MAALPMVLITVLAAFLSLSWAQQFTGTTMFTNYTGLSTQCQDALATNVTCSPYLGIISKNPDQHVTNDRASNGVMSADQVDEVCVDSCYTSLEAARTTIAAACTLSTDVIVVETVAYPATFIVDNYLFTYEMSCRTDNSTGKHCDPLIASWSNQSLSADQKCSDCWLGGLALELASPFGYDDSLASNYASLTSSCNATGYTYATPTQYAINATAPTASTTATATTVPNCSGFYTVQEDDDCNSAALALNVSTYSLLYTNNLDLYCQTWATTAVNSTLCVPPQCETYVWQMHDSCNSVFLSWNPNFNSLCQNAVNYIDYVVCIGKGNCADTSHRPPGGYLNHTMDGSGNSTAANPTTFTTAAPAPTNALNGSSTNCGKWYTVVEGDTCSLVSVANSVSLTDFYFLNPEIDANCTNLELGEAYCIAAVGDISTYSGYPITTPWITVATASFPAVDTSIPTTTSDPGFIYTPTYLPTAPGTVSGCASYRNYDDTTYNLNSCRYIAFAYGVTTDDLLAWNPSLDTNVTTCALQPGYSYCALLNDTYLTGGVDSDSFCLPVNATEATTVSNCNCFTEILGYMAGDYQCDDIESDFSITASKLTTWNPWLAGDCDAALYANITGNDRRSVCVGVDDSGTPSATTTTAIPSTTTATPAAPTQTGVVAGCQEFFTIESGDDCSTMEAEFGVTLAQLYAWNPSIGPTCTNLWLGYAYCVKGPTTTATATSVGPTQTGIAANCDEYYTVVSGDSCAAIESEYGITFAQLYEWNPAIGSDCEALEVGYAVCVGVSS</sequence>
<evidence type="ECO:0000313" key="2">
    <source>
        <dbReference type="Proteomes" id="UP000249661"/>
    </source>
</evidence>
<gene>
    <name evidence="1" type="ORF">BO66DRAFT_402677</name>
</gene>
<dbReference type="Proteomes" id="UP000249661">
    <property type="component" value="Unassembled WGS sequence"/>
</dbReference>
<dbReference type="EMBL" id="KZ824964">
    <property type="protein sequence ID" value="RAH68798.1"/>
    <property type="molecule type" value="Genomic_DNA"/>
</dbReference>
<accession>A0ACD1H5C7</accession>
<keyword evidence="2" id="KW-1185">Reference proteome</keyword>
<reference evidence="1" key="1">
    <citation type="submission" date="2018-02" db="EMBL/GenBank/DDBJ databases">
        <title>The genomes of Aspergillus section Nigri reveals drivers in fungal speciation.</title>
        <authorList>
            <consortium name="DOE Joint Genome Institute"/>
            <person name="Vesth T.C."/>
            <person name="Nybo J."/>
            <person name="Theobald S."/>
            <person name="Brandl J."/>
            <person name="Frisvad J.C."/>
            <person name="Nielsen K.F."/>
            <person name="Lyhne E.K."/>
            <person name="Kogle M.E."/>
            <person name="Kuo A."/>
            <person name="Riley R."/>
            <person name="Clum A."/>
            <person name="Nolan M."/>
            <person name="Lipzen A."/>
            <person name="Salamov A."/>
            <person name="Henrissat B."/>
            <person name="Wiebenga A."/>
            <person name="De vries R.P."/>
            <person name="Grigoriev I.V."/>
            <person name="Mortensen U.H."/>
            <person name="Andersen M.R."/>
            <person name="Baker S.E."/>
        </authorList>
    </citation>
    <scope>NUCLEOTIDE SEQUENCE</scope>
    <source>
        <strain evidence="1">CBS 121060</strain>
    </source>
</reference>
<name>A0ACD1H5C7_9EURO</name>
<proteinExistence type="predicted"/>
<evidence type="ECO:0000313" key="1">
    <source>
        <dbReference type="EMBL" id="RAH68798.1"/>
    </source>
</evidence>